<sequence length="329" mass="38137">MNDETKTNSGSRFRLLQQEEIAATTMEEEQNSPGQTFKAVEVVQINEGQEMDVVTHNTKIKNGNHAAVTIIEGAAKPLFRRILKEMIHKHKQQAIAILETRISGEQADKTINNLGFENSFRVEAQGFSGGIWIRWKEDTEVEIFRVSNQFIHGNKDAWVLGGDFNRILRINKSFEDFVFDAGVQDVNFICPEFTWSRGNLYQRLDRFLINEGWSKLYPDSVTIYLDKIGSDHRPIYLQTKTQMTENKDRPFRFLAAWLEHPQFTEFLAENWDNNNDLLMNAIKDRVGRVTQTGRIVMVPKGKVQMDPKGQQEYEYFHAATIQRREETQS</sequence>
<feature type="domain" description="Endonuclease/exonuclease/phosphatase" evidence="1">
    <location>
        <begin position="74"/>
        <end position="232"/>
    </location>
</feature>
<name>A0A6A3CPI2_HIBSY</name>
<dbReference type="Pfam" id="PF03372">
    <property type="entry name" value="Exo_endo_phos"/>
    <property type="match status" value="1"/>
</dbReference>
<protein>
    <recommendedName>
        <fullName evidence="1">Endonuclease/exonuclease/phosphatase domain-containing protein</fullName>
    </recommendedName>
</protein>
<dbReference type="Gene3D" id="3.60.10.10">
    <property type="entry name" value="Endonuclease/exonuclease/phosphatase"/>
    <property type="match status" value="1"/>
</dbReference>
<accession>A0A6A3CPI2</accession>
<dbReference type="InterPro" id="IPR036691">
    <property type="entry name" value="Endo/exonu/phosph_ase_sf"/>
</dbReference>
<dbReference type="AlphaFoldDB" id="A0A6A3CPI2"/>
<dbReference type="Proteomes" id="UP000436088">
    <property type="component" value="Unassembled WGS sequence"/>
</dbReference>
<dbReference type="InterPro" id="IPR005135">
    <property type="entry name" value="Endo/exonuclease/phosphatase"/>
</dbReference>
<comment type="caution">
    <text evidence="2">The sequence shown here is derived from an EMBL/GenBank/DDBJ whole genome shotgun (WGS) entry which is preliminary data.</text>
</comment>
<dbReference type="EMBL" id="VEPZ02000237">
    <property type="protein sequence ID" value="KAE8729138.1"/>
    <property type="molecule type" value="Genomic_DNA"/>
</dbReference>
<evidence type="ECO:0000313" key="2">
    <source>
        <dbReference type="EMBL" id="KAE8729138.1"/>
    </source>
</evidence>
<dbReference type="GO" id="GO:0003824">
    <property type="term" value="F:catalytic activity"/>
    <property type="evidence" value="ECO:0007669"/>
    <property type="project" value="InterPro"/>
</dbReference>
<proteinExistence type="predicted"/>
<organism evidence="2 3">
    <name type="scientific">Hibiscus syriacus</name>
    <name type="common">Rose of Sharon</name>
    <dbReference type="NCBI Taxonomy" id="106335"/>
    <lineage>
        <taxon>Eukaryota</taxon>
        <taxon>Viridiplantae</taxon>
        <taxon>Streptophyta</taxon>
        <taxon>Embryophyta</taxon>
        <taxon>Tracheophyta</taxon>
        <taxon>Spermatophyta</taxon>
        <taxon>Magnoliopsida</taxon>
        <taxon>eudicotyledons</taxon>
        <taxon>Gunneridae</taxon>
        <taxon>Pentapetalae</taxon>
        <taxon>rosids</taxon>
        <taxon>malvids</taxon>
        <taxon>Malvales</taxon>
        <taxon>Malvaceae</taxon>
        <taxon>Malvoideae</taxon>
        <taxon>Hibiscus</taxon>
    </lineage>
</organism>
<gene>
    <name evidence="2" type="ORF">F3Y22_tig00003969pilonHSYRG00025</name>
</gene>
<dbReference type="PANTHER" id="PTHR33710">
    <property type="entry name" value="BNAC02G09200D PROTEIN"/>
    <property type="match status" value="1"/>
</dbReference>
<dbReference type="PANTHER" id="PTHR33710:SF77">
    <property type="entry name" value="DNASE I-LIKE SUPERFAMILY PROTEIN"/>
    <property type="match status" value="1"/>
</dbReference>
<evidence type="ECO:0000313" key="3">
    <source>
        <dbReference type="Proteomes" id="UP000436088"/>
    </source>
</evidence>
<evidence type="ECO:0000259" key="1">
    <source>
        <dbReference type="Pfam" id="PF03372"/>
    </source>
</evidence>
<reference evidence="2" key="1">
    <citation type="submission" date="2019-09" db="EMBL/GenBank/DDBJ databases">
        <title>Draft genome information of white flower Hibiscus syriacus.</title>
        <authorList>
            <person name="Kim Y.-M."/>
        </authorList>
    </citation>
    <scope>NUCLEOTIDE SEQUENCE [LARGE SCALE GENOMIC DNA]</scope>
    <source>
        <strain evidence="2">YM2019G1</strain>
    </source>
</reference>
<dbReference type="SUPFAM" id="SSF56219">
    <property type="entry name" value="DNase I-like"/>
    <property type="match status" value="1"/>
</dbReference>
<keyword evidence="3" id="KW-1185">Reference proteome</keyword>